<dbReference type="GO" id="GO:0004491">
    <property type="term" value="F:methylmalonate-semialdehyde dehydrogenase (acylating, NAD) activity"/>
    <property type="evidence" value="ECO:0007669"/>
    <property type="project" value="UniProtKB-EC"/>
</dbReference>
<dbReference type="Pfam" id="PF00171">
    <property type="entry name" value="Aldedh"/>
    <property type="match status" value="1"/>
</dbReference>
<evidence type="ECO:0000313" key="6">
    <source>
        <dbReference type="EMBL" id="MBS7458415.1"/>
    </source>
</evidence>
<evidence type="ECO:0000256" key="3">
    <source>
        <dbReference type="ARBA" id="ARBA00023002"/>
    </source>
</evidence>
<evidence type="ECO:0000313" key="7">
    <source>
        <dbReference type="Proteomes" id="UP000675747"/>
    </source>
</evidence>
<accession>A0AAP2G1Q2</accession>
<evidence type="ECO:0000259" key="5">
    <source>
        <dbReference type="Pfam" id="PF00171"/>
    </source>
</evidence>
<keyword evidence="3" id="KW-0560">Oxidoreductase</keyword>
<dbReference type="Gene3D" id="3.40.605.10">
    <property type="entry name" value="Aldehyde Dehydrogenase, Chain A, domain 1"/>
    <property type="match status" value="1"/>
</dbReference>
<dbReference type="EC" id="1.2.1.27" evidence="2"/>
<protein>
    <recommendedName>
        <fullName evidence="2">methylmalonate-semialdehyde dehydrogenase (CoA acylating)</fullName>
        <ecNumber evidence="2">1.2.1.27</ecNumber>
    </recommendedName>
</protein>
<dbReference type="InterPro" id="IPR016160">
    <property type="entry name" value="Ald_DH_CS_CYS"/>
</dbReference>
<evidence type="ECO:0000256" key="1">
    <source>
        <dbReference type="ARBA" id="ARBA00009986"/>
    </source>
</evidence>
<dbReference type="PROSITE" id="PS00070">
    <property type="entry name" value="ALDEHYDE_DEHYDR_CYS"/>
    <property type="match status" value="1"/>
</dbReference>
<dbReference type="SUPFAM" id="SSF53720">
    <property type="entry name" value="ALDH-like"/>
    <property type="match status" value="1"/>
</dbReference>
<dbReference type="Gene3D" id="3.40.309.10">
    <property type="entry name" value="Aldehyde Dehydrogenase, Chain A, domain 2"/>
    <property type="match status" value="1"/>
</dbReference>
<keyword evidence="7" id="KW-1185">Reference proteome</keyword>
<name>A0AAP2G1Q2_9GAMM</name>
<feature type="domain" description="Aldehyde dehydrogenase" evidence="5">
    <location>
        <begin position="20"/>
        <end position="484"/>
    </location>
</feature>
<dbReference type="AlphaFoldDB" id="A0AAP2G1Q2"/>
<evidence type="ECO:0000256" key="2">
    <source>
        <dbReference type="ARBA" id="ARBA00013048"/>
    </source>
</evidence>
<dbReference type="FunFam" id="3.40.605.10:FF:000003">
    <property type="entry name" value="Methylmalonate-semialdehyde dehydrogenase [acylating]"/>
    <property type="match status" value="1"/>
</dbReference>
<dbReference type="PANTHER" id="PTHR43866">
    <property type="entry name" value="MALONATE-SEMIALDEHYDE DEHYDROGENASE"/>
    <property type="match status" value="1"/>
</dbReference>
<dbReference type="FunFam" id="3.40.309.10:FF:000002">
    <property type="entry name" value="Methylmalonate-semialdehyde dehydrogenase (Acylating)"/>
    <property type="match status" value="1"/>
</dbReference>
<proteinExistence type="inferred from homology"/>
<dbReference type="InterPro" id="IPR016163">
    <property type="entry name" value="Ald_DH_C"/>
</dbReference>
<comment type="caution">
    <text evidence="6">The sequence shown here is derived from an EMBL/GenBank/DDBJ whole genome shotgun (WGS) entry which is preliminary data.</text>
</comment>
<dbReference type="GO" id="GO:0006210">
    <property type="term" value="P:thymine catabolic process"/>
    <property type="evidence" value="ECO:0007669"/>
    <property type="project" value="TreeGrafter"/>
</dbReference>
<dbReference type="GO" id="GO:0006574">
    <property type="term" value="P:L-valine catabolic process"/>
    <property type="evidence" value="ECO:0007669"/>
    <property type="project" value="TreeGrafter"/>
</dbReference>
<dbReference type="NCBIfam" id="TIGR01722">
    <property type="entry name" value="MMSDH"/>
    <property type="match status" value="1"/>
</dbReference>
<dbReference type="InterPro" id="IPR016162">
    <property type="entry name" value="Ald_DH_N"/>
</dbReference>
<dbReference type="PANTHER" id="PTHR43866:SF3">
    <property type="entry name" value="METHYLMALONATE-SEMIALDEHYDE DEHYDROGENASE [ACYLATING], MITOCHONDRIAL"/>
    <property type="match status" value="1"/>
</dbReference>
<keyword evidence="4" id="KW-0520">NAD</keyword>
<dbReference type="CDD" id="cd07085">
    <property type="entry name" value="ALDH_F6_MMSDH"/>
    <property type="match status" value="1"/>
</dbReference>
<dbReference type="EMBL" id="JAGQFT020000010">
    <property type="protein sequence ID" value="MBS7458415.1"/>
    <property type="molecule type" value="Genomic_DNA"/>
</dbReference>
<comment type="similarity">
    <text evidence="1">Belongs to the aldehyde dehydrogenase family.</text>
</comment>
<dbReference type="InterPro" id="IPR010061">
    <property type="entry name" value="MeMal-semiAld_DH"/>
</dbReference>
<gene>
    <name evidence="6" type="ORF">KB893_014845</name>
</gene>
<dbReference type="Proteomes" id="UP000675747">
    <property type="component" value="Unassembled WGS sequence"/>
</dbReference>
<sequence length="505" mass="53814">MTDSRQADVPTVKLLIDGDFVESTSSEWREVINPATQEVLARVPFATAAEVDAAVASAKAAFASWRRTPIGARARIFLKYQQLIREHMQELAAILTAEQGKTLPDAEGDVFRGLEVVEHAANIGTLQLGEMANNVAGGVDTYTIMQPLGVCAGITPFNFPAMIPLWMFPMAIATGNTFVLKPSEQDPMVTMRLVELAIEAGIPKGVLNVVHGGPDVVNAICDHPDIKAVSFVGSTRVGTHVYNRATLAGKRAQCMMGAKNHAVILPDANKEQSLNAMVGAAFGAAGQRCMAASTLVMVGEAQAWIPELVEKAKTLRVNAGTEPGTDVGPLISCAAHERVKGLIEAGTREGARLELDGREVRVPGFERGNFVGPTIFSGVRPGMRIYDEEIFGPVLVILAADSLDEAIAIINANPNGNGTAIFTQSGAAARRFQEEIDVGQVGINLPIPVPVPLFSFTGSRGSKLGDLGPYGKQVVTFYTQTKTVTARWFDDETLAHGVNTTISLK</sequence>
<organism evidence="6 7">
    <name type="scientific">Coralloluteibacterium stylophorae</name>
    <dbReference type="NCBI Taxonomy" id="1776034"/>
    <lineage>
        <taxon>Bacteria</taxon>
        <taxon>Pseudomonadati</taxon>
        <taxon>Pseudomonadota</taxon>
        <taxon>Gammaproteobacteria</taxon>
        <taxon>Lysobacterales</taxon>
        <taxon>Lysobacteraceae</taxon>
        <taxon>Coralloluteibacterium</taxon>
    </lineage>
</organism>
<reference evidence="6 7" key="1">
    <citation type="journal article" date="2021" name="Microbiol. Resour. Announc.">
        <title>Draft Genome Sequence of Coralloluteibacterium stylophorae LMG 29479T.</title>
        <authorList>
            <person name="Karlyshev A.V."/>
            <person name="Kudryashova E.B."/>
            <person name="Ariskina E.V."/>
            <person name="Conroy A.P."/>
            <person name="Abidueva E.Y."/>
        </authorList>
    </citation>
    <scope>NUCLEOTIDE SEQUENCE [LARGE SCALE GENOMIC DNA]</scope>
    <source>
        <strain evidence="6 7">LMG 29479</strain>
    </source>
</reference>
<dbReference type="InterPro" id="IPR016161">
    <property type="entry name" value="Ald_DH/histidinol_DH"/>
</dbReference>
<evidence type="ECO:0000256" key="4">
    <source>
        <dbReference type="ARBA" id="ARBA00023027"/>
    </source>
</evidence>
<dbReference type="InterPro" id="IPR015590">
    <property type="entry name" value="Aldehyde_DH_dom"/>
</dbReference>
<dbReference type="RefSeq" id="WP_213173826.1">
    <property type="nucleotide sequence ID" value="NZ_JAGQFT020000010.1"/>
</dbReference>